<sequence length="130" mass="15060">MKKRLIAILVLLLLAGCGTSKSFKEEINNQEISFVNVFLLHENVGKKLYENDYDEFMTFLNTIDADNINKDDYIQSVGHYYYFEIVLKNGKVIIYNGDDYITINDKIYKINNVDSVREKADSITKVKFGI</sequence>
<dbReference type="EMBL" id="CP060715">
    <property type="protein sequence ID" value="QNN60238.1"/>
    <property type="molecule type" value="Genomic_DNA"/>
</dbReference>
<gene>
    <name evidence="2" type="ORF">H9L01_07650</name>
</gene>
<dbReference type="AlphaFoldDB" id="A0A7G9RXB3"/>
<keyword evidence="3" id="KW-1185">Reference proteome</keyword>
<evidence type="ECO:0000256" key="1">
    <source>
        <dbReference type="SAM" id="SignalP"/>
    </source>
</evidence>
<proteinExistence type="predicted"/>
<dbReference type="PROSITE" id="PS51257">
    <property type="entry name" value="PROKAR_LIPOPROTEIN"/>
    <property type="match status" value="1"/>
</dbReference>
<feature type="signal peptide" evidence="1">
    <location>
        <begin position="1"/>
        <end position="22"/>
    </location>
</feature>
<dbReference type="KEGG" id="eio:H9L01_07650"/>
<feature type="chain" id="PRO_5028811620" description="Lipoprotein" evidence="1">
    <location>
        <begin position="23"/>
        <end position="130"/>
    </location>
</feature>
<organism evidence="2 3">
    <name type="scientific">Erysipelothrix inopinata</name>
    <dbReference type="NCBI Taxonomy" id="225084"/>
    <lineage>
        <taxon>Bacteria</taxon>
        <taxon>Bacillati</taxon>
        <taxon>Bacillota</taxon>
        <taxon>Erysipelotrichia</taxon>
        <taxon>Erysipelotrichales</taxon>
        <taxon>Erysipelotrichaceae</taxon>
        <taxon>Erysipelothrix</taxon>
    </lineage>
</organism>
<dbReference type="RefSeq" id="WP_187533370.1">
    <property type="nucleotide sequence ID" value="NZ_CBCSHU010000018.1"/>
</dbReference>
<dbReference type="Proteomes" id="UP000515928">
    <property type="component" value="Chromosome"/>
</dbReference>
<protein>
    <recommendedName>
        <fullName evidence="4">Lipoprotein</fullName>
    </recommendedName>
</protein>
<name>A0A7G9RXB3_9FIRM</name>
<evidence type="ECO:0000313" key="3">
    <source>
        <dbReference type="Proteomes" id="UP000515928"/>
    </source>
</evidence>
<reference evidence="2 3" key="1">
    <citation type="submission" date="2020-08" db="EMBL/GenBank/DDBJ databases">
        <title>Genome sequence of Erysipelothrix inopinata DSM 15511T.</title>
        <authorList>
            <person name="Hyun D.-W."/>
            <person name="Bae J.-W."/>
        </authorList>
    </citation>
    <scope>NUCLEOTIDE SEQUENCE [LARGE SCALE GENOMIC DNA]</scope>
    <source>
        <strain evidence="2 3">DSM 15511</strain>
    </source>
</reference>
<evidence type="ECO:0000313" key="2">
    <source>
        <dbReference type="EMBL" id="QNN60238.1"/>
    </source>
</evidence>
<keyword evidence="1" id="KW-0732">Signal</keyword>
<accession>A0A7G9RXB3</accession>
<evidence type="ECO:0008006" key="4">
    <source>
        <dbReference type="Google" id="ProtNLM"/>
    </source>
</evidence>